<evidence type="ECO:0000256" key="1">
    <source>
        <dbReference type="SAM" id="Coils"/>
    </source>
</evidence>
<evidence type="ECO:0000313" key="3">
    <source>
        <dbReference type="EMBL" id="CAE4625713.1"/>
    </source>
</evidence>
<protein>
    <submittedName>
        <fullName evidence="3">Uncharacterized protein</fullName>
    </submittedName>
</protein>
<keyword evidence="1" id="KW-0175">Coiled coil</keyword>
<reference evidence="3" key="1">
    <citation type="submission" date="2021-01" db="EMBL/GenBank/DDBJ databases">
        <authorList>
            <person name="Corre E."/>
            <person name="Pelletier E."/>
            <person name="Niang G."/>
            <person name="Scheremetjew M."/>
            <person name="Finn R."/>
            <person name="Kale V."/>
            <person name="Holt S."/>
            <person name="Cochrane G."/>
            <person name="Meng A."/>
            <person name="Brown T."/>
            <person name="Cohen L."/>
        </authorList>
    </citation>
    <scope>NUCLEOTIDE SEQUENCE</scope>
    <source>
        <strain evidence="3">CCMP3105</strain>
    </source>
</reference>
<dbReference type="AlphaFoldDB" id="A0A7S4RUX0"/>
<proteinExistence type="predicted"/>
<organism evidence="3">
    <name type="scientific">Alexandrium monilatum</name>
    <dbReference type="NCBI Taxonomy" id="311494"/>
    <lineage>
        <taxon>Eukaryota</taxon>
        <taxon>Sar</taxon>
        <taxon>Alveolata</taxon>
        <taxon>Dinophyceae</taxon>
        <taxon>Gonyaulacales</taxon>
        <taxon>Pyrocystaceae</taxon>
        <taxon>Alexandrium</taxon>
    </lineage>
</organism>
<name>A0A7S4RUX0_9DINO</name>
<feature type="coiled-coil region" evidence="1">
    <location>
        <begin position="111"/>
        <end position="281"/>
    </location>
</feature>
<dbReference type="EMBL" id="HBNR01058041">
    <property type="protein sequence ID" value="CAE4625713.1"/>
    <property type="molecule type" value="Transcribed_RNA"/>
</dbReference>
<feature type="region of interest" description="Disordered" evidence="2">
    <location>
        <begin position="310"/>
        <end position="339"/>
    </location>
</feature>
<sequence length="339" mass="36710">MTSRTDGVSPGPETDEEWEAASAGLRQLALPAGAAAGGEAEITFRPTIPGVTGFRLSTWVRGRVAEEVEQLAEVEAAAAASQQSGLPALAEGRPSKWVEDLVAERVAGMAEEEEEAALRGLQREAEALLADSQRRHCEAEALRAEAAAFEEEAAAARSQAAELARGRRPTAAAADAEATTAELRARLEACESDAAELRWTIAELQEERRVLYRDPEKRRRWWLLKKQHLEAELREARRQITRLDAENSALERQHAGAVRRREELQRRLSELEAAFAAAGADLAGTCSADGSRDPLDVVLALCEALLPGVPQPAPQASSPVTETLPAPAEFARRPPVRRT</sequence>
<evidence type="ECO:0000256" key="2">
    <source>
        <dbReference type="SAM" id="MobiDB-lite"/>
    </source>
</evidence>
<feature type="region of interest" description="Disordered" evidence="2">
    <location>
        <begin position="1"/>
        <end position="24"/>
    </location>
</feature>
<accession>A0A7S4RUX0</accession>
<gene>
    <name evidence="3" type="ORF">AMON00008_LOCUS40820</name>
</gene>